<dbReference type="InterPro" id="IPR013766">
    <property type="entry name" value="Thioredoxin_domain"/>
</dbReference>
<comment type="subcellular location">
    <subcellularLocation>
        <location evidence="1">Cell envelope</location>
    </subcellularLocation>
</comment>
<dbReference type="Proteomes" id="UP000778797">
    <property type="component" value="Unassembled WGS sequence"/>
</dbReference>
<name>A0ABS8ELG5_9FLAO</name>
<dbReference type="PANTHER" id="PTHR42852:SF6">
    <property type="entry name" value="THIOL:DISULFIDE INTERCHANGE PROTEIN DSBE"/>
    <property type="match status" value="1"/>
</dbReference>
<comment type="caution">
    <text evidence="6">The sequence shown here is derived from an EMBL/GenBank/DDBJ whole genome shotgun (WGS) entry which is preliminary data.</text>
</comment>
<dbReference type="Pfam" id="PF00578">
    <property type="entry name" value="AhpC-TSA"/>
    <property type="match status" value="1"/>
</dbReference>
<dbReference type="PROSITE" id="PS51352">
    <property type="entry name" value="THIOREDOXIN_2"/>
    <property type="match status" value="1"/>
</dbReference>
<dbReference type="CDD" id="cd02966">
    <property type="entry name" value="TlpA_like_family"/>
    <property type="match status" value="1"/>
</dbReference>
<evidence type="ECO:0000256" key="4">
    <source>
        <dbReference type="ARBA" id="ARBA00023284"/>
    </source>
</evidence>
<reference evidence="7" key="2">
    <citation type="submission" date="2023-07" db="EMBL/GenBank/DDBJ databases">
        <title>Genome of Winogradskyella sp. E313.</title>
        <authorList>
            <person name="Zhou Y."/>
        </authorList>
    </citation>
    <scope>NUCLEOTIDE SEQUENCE [LARGE SCALE GENOMIC DNA]</scope>
    <source>
        <strain evidence="7">E313</strain>
    </source>
</reference>
<dbReference type="Gene3D" id="3.40.30.10">
    <property type="entry name" value="Glutaredoxin"/>
    <property type="match status" value="1"/>
</dbReference>
<gene>
    <name evidence="6" type="ORF">J1C55_04950</name>
</gene>
<evidence type="ECO:0000313" key="6">
    <source>
        <dbReference type="EMBL" id="MCC1483930.1"/>
    </source>
</evidence>
<keyword evidence="7" id="KW-1185">Reference proteome</keyword>
<dbReference type="InterPro" id="IPR000866">
    <property type="entry name" value="AhpC/TSA"/>
</dbReference>
<feature type="domain" description="Thioredoxin" evidence="5">
    <location>
        <begin position="216"/>
        <end position="356"/>
    </location>
</feature>
<dbReference type="SUPFAM" id="SSF52833">
    <property type="entry name" value="Thioredoxin-like"/>
    <property type="match status" value="1"/>
</dbReference>
<evidence type="ECO:0000256" key="2">
    <source>
        <dbReference type="ARBA" id="ARBA00022748"/>
    </source>
</evidence>
<dbReference type="InterPro" id="IPR036249">
    <property type="entry name" value="Thioredoxin-like_sf"/>
</dbReference>
<evidence type="ECO:0000256" key="3">
    <source>
        <dbReference type="ARBA" id="ARBA00023157"/>
    </source>
</evidence>
<evidence type="ECO:0000256" key="1">
    <source>
        <dbReference type="ARBA" id="ARBA00004196"/>
    </source>
</evidence>
<evidence type="ECO:0000313" key="7">
    <source>
        <dbReference type="Proteomes" id="UP000778797"/>
    </source>
</evidence>
<dbReference type="Pfam" id="PF14289">
    <property type="entry name" value="DUF4369"/>
    <property type="match status" value="1"/>
</dbReference>
<organism evidence="6 7">
    <name type="scientific">Winogradskyella immobilis</name>
    <dbReference type="NCBI Taxonomy" id="2816852"/>
    <lineage>
        <taxon>Bacteria</taxon>
        <taxon>Pseudomonadati</taxon>
        <taxon>Bacteroidota</taxon>
        <taxon>Flavobacteriia</taxon>
        <taxon>Flavobacteriales</taxon>
        <taxon>Flavobacteriaceae</taxon>
        <taxon>Winogradskyella</taxon>
    </lineage>
</organism>
<dbReference type="EMBL" id="JAFMPT010000004">
    <property type="protein sequence ID" value="MCC1483930.1"/>
    <property type="molecule type" value="Genomic_DNA"/>
</dbReference>
<evidence type="ECO:0000259" key="5">
    <source>
        <dbReference type="PROSITE" id="PS51352"/>
    </source>
</evidence>
<dbReference type="PANTHER" id="PTHR42852">
    <property type="entry name" value="THIOL:DISULFIDE INTERCHANGE PROTEIN DSBE"/>
    <property type="match status" value="1"/>
</dbReference>
<keyword evidence="4" id="KW-0676">Redox-active center</keyword>
<keyword evidence="3" id="KW-1015">Disulfide bond</keyword>
<reference evidence="7" key="1">
    <citation type="submission" date="2021-03" db="EMBL/GenBank/DDBJ databases">
        <title>Genome of Cognatishimia sp. F0-27.</title>
        <authorList>
            <person name="Ping X."/>
        </authorList>
    </citation>
    <scope>NUCLEOTIDE SEQUENCE [LARGE SCALE GENOMIC DNA]</scope>
    <source>
        <strain evidence="7">E313</strain>
    </source>
</reference>
<proteinExistence type="predicted"/>
<protein>
    <submittedName>
        <fullName evidence="6">AhpC/TSA family protein</fullName>
    </submittedName>
</protein>
<keyword evidence="2" id="KW-0201">Cytochrome c-type biogenesis</keyword>
<dbReference type="RefSeq" id="WP_227476372.1">
    <property type="nucleotide sequence ID" value="NZ_JAFMPT010000004.1"/>
</dbReference>
<dbReference type="InterPro" id="IPR050553">
    <property type="entry name" value="Thioredoxin_ResA/DsbE_sf"/>
</dbReference>
<sequence>MNSKYLLLCLFVLVLNCNSEKSSEKFTISGTLDGDYTDFIYLSYPNYRDSVYTIKDSVKVVNGTFSFEGSVDFPVQAWLDLGLYSTVEWLYLENNNIDIKATYSLANRGDQTIKYITFDSITGSKSQDLQDNFASFYQTHQNDADFKTQLFDEVKRFANEHPQHSLIGKILGQTASMSSHFSYDQALEIYKLIDTSYQSTDDLMMIKSGLEKLQKITVGKPILDFELPDINENMLSTTTFRGKITLIDFWASWCKPCRIKHPKYRELYNEYNDAGFDILSVSIDTSTEPWIKAITKDSITWSNVIDTGGFNGKTATDYFIQAIPASYLVNENGNVIGNNLSPEEIEVILKAKKALR</sequence>
<dbReference type="InterPro" id="IPR025380">
    <property type="entry name" value="DUF4369"/>
</dbReference>
<accession>A0ABS8ELG5</accession>